<dbReference type="Gene3D" id="3.40.50.1110">
    <property type="entry name" value="SGNH hydrolase"/>
    <property type="match status" value="1"/>
</dbReference>
<reference evidence="9" key="1">
    <citation type="submission" date="2021-01" db="UniProtKB">
        <authorList>
            <consortium name="EnsemblPlants"/>
        </authorList>
    </citation>
    <scope>IDENTIFICATION</scope>
</reference>
<keyword evidence="3" id="KW-0964">Secreted</keyword>
<dbReference type="GO" id="GO:0005576">
    <property type="term" value="C:extracellular region"/>
    <property type="evidence" value="ECO:0007669"/>
    <property type="project" value="UniProtKB-SubCell"/>
</dbReference>
<dbReference type="PANTHER" id="PTHR45650">
    <property type="entry name" value="GDSL-LIKE LIPASE/ACYLHYDROLASE-RELATED"/>
    <property type="match status" value="1"/>
</dbReference>
<protein>
    <submittedName>
        <fullName evidence="9">Uncharacterized protein</fullName>
    </submittedName>
</protein>
<evidence type="ECO:0000256" key="5">
    <source>
        <dbReference type="ARBA" id="ARBA00022801"/>
    </source>
</evidence>
<evidence type="ECO:0000256" key="2">
    <source>
        <dbReference type="ARBA" id="ARBA00008668"/>
    </source>
</evidence>
<keyword evidence="4" id="KW-0732">Signal</keyword>
<dbReference type="GO" id="GO:0016787">
    <property type="term" value="F:hydrolase activity"/>
    <property type="evidence" value="ECO:0007669"/>
    <property type="project" value="UniProtKB-KW"/>
</dbReference>
<name>A0A7N0RFW8_KALFE</name>
<keyword evidence="6" id="KW-0442">Lipid degradation</keyword>
<keyword evidence="7" id="KW-0443">Lipid metabolism</keyword>
<dbReference type="GO" id="GO:0016042">
    <property type="term" value="P:lipid catabolic process"/>
    <property type="evidence" value="ECO:0007669"/>
    <property type="project" value="UniProtKB-KW"/>
</dbReference>
<dbReference type="PANTHER" id="PTHR45650:SF3">
    <property type="entry name" value="OS01G0748500 PROTEIN"/>
    <property type="match status" value="1"/>
</dbReference>
<evidence type="ECO:0000256" key="7">
    <source>
        <dbReference type="ARBA" id="ARBA00023098"/>
    </source>
</evidence>
<comment type="similarity">
    <text evidence="2">Belongs to the 'GDSL' lipolytic enzyme family.</text>
</comment>
<keyword evidence="10" id="KW-1185">Reference proteome</keyword>
<evidence type="ECO:0000256" key="8">
    <source>
        <dbReference type="SAM" id="MobiDB-lite"/>
    </source>
</evidence>
<organism evidence="9 10">
    <name type="scientific">Kalanchoe fedtschenkoi</name>
    <name type="common">Lavender scallops</name>
    <name type="synonym">South American air plant</name>
    <dbReference type="NCBI Taxonomy" id="63787"/>
    <lineage>
        <taxon>Eukaryota</taxon>
        <taxon>Viridiplantae</taxon>
        <taxon>Streptophyta</taxon>
        <taxon>Embryophyta</taxon>
        <taxon>Tracheophyta</taxon>
        <taxon>Spermatophyta</taxon>
        <taxon>Magnoliopsida</taxon>
        <taxon>eudicotyledons</taxon>
        <taxon>Gunneridae</taxon>
        <taxon>Pentapetalae</taxon>
        <taxon>Saxifragales</taxon>
        <taxon>Crassulaceae</taxon>
        <taxon>Kalanchoe</taxon>
    </lineage>
</organism>
<proteinExistence type="inferred from homology"/>
<evidence type="ECO:0000256" key="6">
    <source>
        <dbReference type="ARBA" id="ARBA00022963"/>
    </source>
</evidence>
<keyword evidence="5" id="KW-0378">Hydrolase</keyword>
<evidence type="ECO:0000256" key="4">
    <source>
        <dbReference type="ARBA" id="ARBA00022729"/>
    </source>
</evidence>
<dbReference type="AlphaFoldDB" id="A0A7N0RFW8"/>
<evidence type="ECO:0000256" key="1">
    <source>
        <dbReference type="ARBA" id="ARBA00004613"/>
    </source>
</evidence>
<comment type="subcellular location">
    <subcellularLocation>
        <location evidence="1">Secreted</location>
    </subcellularLocation>
</comment>
<evidence type="ECO:0000313" key="9">
    <source>
        <dbReference type="EnsemblPlants" id="Kaladp0010s0012.1.v1.1"/>
    </source>
</evidence>
<dbReference type="InterPro" id="IPR036514">
    <property type="entry name" value="SGNH_hydro_sf"/>
</dbReference>
<accession>A0A7N0RFW8</accession>
<dbReference type="EnsemblPlants" id="Kaladp0010s0012.1.v1.1">
    <property type="protein sequence ID" value="Kaladp0010s0012.1.v1.1"/>
    <property type="gene ID" value="Kaladp0010s0012.v1.1"/>
</dbReference>
<evidence type="ECO:0000256" key="3">
    <source>
        <dbReference type="ARBA" id="ARBA00022525"/>
    </source>
</evidence>
<dbReference type="Proteomes" id="UP000594263">
    <property type="component" value="Unplaced"/>
</dbReference>
<sequence>MESISLARGPPEDSPMAKPSSTSLVYSLSFLTCLITSKASNIHHKANYLPYGVDFPSQRATGRFTNGKTIVDFIATILGFPDFIPSFLSANSSQILQGVNYASGAAGILDESGRTLVSIVL</sequence>
<evidence type="ECO:0000313" key="10">
    <source>
        <dbReference type="Proteomes" id="UP000594263"/>
    </source>
</evidence>
<dbReference type="Gramene" id="Kaladp0010s0012.1.v1.1">
    <property type="protein sequence ID" value="Kaladp0010s0012.1.v1.1"/>
    <property type="gene ID" value="Kaladp0010s0012.v1.1"/>
</dbReference>
<dbReference type="InterPro" id="IPR051238">
    <property type="entry name" value="GDSL_esterase/lipase"/>
</dbReference>
<feature type="region of interest" description="Disordered" evidence="8">
    <location>
        <begin position="1"/>
        <end position="20"/>
    </location>
</feature>